<organism evidence="5">
    <name type="scientific">Caenorhabditis brenneri</name>
    <name type="common">Nematode worm</name>
    <dbReference type="NCBI Taxonomy" id="135651"/>
    <lineage>
        <taxon>Eukaryota</taxon>
        <taxon>Metazoa</taxon>
        <taxon>Ecdysozoa</taxon>
        <taxon>Nematoda</taxon>
        <taxon>Chromadorea</taxon>
        <taxon>Rhabditida</taxon>
        <taxon>Rhabditina</taxon>
        <taxon>Rhabditomorpha</taxon>
        <taxon>Rhabditoidea</taxon>
        <taxon>Rhabditidae</taxon>
        <taxon>Peloderinae</taxon>
        <taxon>Caenorhabditis</taxon>
    </lineage>
</organism>
<feature type="compositionally biased region" description="Basic and acidic residues" evidence="3">
    <location>
        <begin position="529"/>
        <end position="550"/>
    </location>
</feature>
<dbReference type="Gene3D" id="3.30.70.330">
    <property type="match status" value="1"/>
</dbReference>
<feature type="region of interest" description="Disordered" evidence="3">
    <location>
        <begin position="167"/>
        <end position="273"/>
    </location>
</feature>
<feature type="region of interest" description="Disordered" evidence="3">
    <location>
        <begin position="690"/>
        <end position="714"/>
    </location>
</feature>
<feature type="region of interest" description="Disordered" evidence="3">
    <location>
        <begin position="44"/>
        <end position="86"/>
    </location>
</feature>
<dbReference type="InterPro" id="IPR012677">
    <property type="entry name" value="Nucleotide-bd_a/b_plait_sf"/>
</dbReference>
<feature type="compositionally biased region" description="Basic and acidic residues" evidence="3">
    <location>
        <begin position="690"/>
        <end position="705"/>
    </location>
</feature>
<evidence type="ECO:0000313" key="4">
    <source>
        <dbReference type="EMBL" id="EGT54029.1"/>
    </source>
</evidence>
<feature type="region of interest" description="Disordered" evidence="3">
    <location>
        <begin position="300"/>
        <end position="323"/>
    </location>
</feature>
<name>G0PFM8_CAEBE</name>
<feature type="region of interest" description="Disordered" evidence="3">
    <location>
        <begin position="99"/>
        <end position="153"/>
    </location>
</feature>
<dbReference type="InParanoid" id="G0PFM8"/>
<evidence type="ECO:0000313" key="5">
    <source>
        <dbReference type="Proteomes" id="UP000008068"/>
    </source>
</evidence>
<sequence length="897" mass="100454">MTVALGSPNDHSINSLFQIRLLLSSKAEQNAVIAARKNGTYSSPKIPEDFVPPVPSQTSQNQQNWNPKPSGNPYAAKPGYEALYPPQNSNAARMEYNNQNSYNNRPEVPQKHLLSPTKPKETGDFGAYKQSFPQQGLPLPNTNRFLPAPNVPKPVEVVSNRSAPAIVHQHPNNPINHPPNHAPNQSLHPANQSLHPLNPSNHPSSQSLHPPNQSQQFPPDRSFPGKGGVNSDPLRGNNFQGHMHERPSGGDSWRDTSYNQPHRNNFKDDYKGDYNEDYPNDLKNDFTGGKYFNQVTSKNAPASEAQVPNDSQIPTQNGRKTLMPTPSKMFQNTLPQSMSIPQIDAPGNRAFPPSQPPAMNQLRNGMPPFKTVPTPPVIAANMGNQLPPAGQNRLPPPFQSSMGALAPAPAFHQPSVVPQFNAPVAAGGPLPTEKFYVELTRLPNDLLRPASLEAFIRPTTPLTLSSVKTVFGPGGIHMHTIIRFDSIADYATMMRRNGEQGIKIQQSDKKTFESAVDGVPLPAPQSQIEMKKEEDDIKRNKRSRWEDKSPRRSPRRSPRSPPRRDHRDRSRSRSPPRRRRRSRSPKRRDEHTDPTRWCVQVTNVPFRIKEEDLMEWFAEKVRPAKLVRTYYSDGNASDRWIAEFSSESLMHRSFSIRTLCAKRQLQLSYIDNEKADEILKIADVYGEEKRNRNENARMQQEEAEKANPPSFFNGPSTMGRIPNNGPIMHPNGIQGPPNGHDMPQSNPPGAFNGPPMVHEEDFGEVYRGRGGCRGGFHGNFRNEEPQPTRDEFMDLVRSIGPRGTVLSCNGFPKDVTLEDVVCHSLISKKVVNVRNFKVGFFAGYKLNRNSIRIRRGEDGIMTGECMLACDNFEDSRRAAMNLDGQRLRNSPISVRLV</sequence>
<keyword evidence="5" id="KW-1185">Reference proteome</keyword>
<dbReference type="FunCoup" id="G0PFM8">
    <property type="interactions" value="2809"/>
</dbReference>
<accession>G0PFM8</accession>
<evidence type="ECO:0008006" key="6">
    <source>
        <dbReference type="Google" id="ProtNLM"/>
    </source>
</evidence>
<gene>
    <name evidence="4" type="ORF">CAEBREN_32150</name>
</gene>
<evidence type="ECO:0000256" key="1">
    <source>
        <dbReference type="ARBA" id="ARBA00022737"/>
    </source>
</evidence>
<feature type="compositionally biased region" description="Polar residues" evidence="3">
    <location>
        <begin position="300"/>
        <end position="319"/>
    </location>
</feature>
<keyword evidence="2" id="KW-0694">RNA-binding</keyword>
<keyword evidence="1" id="KW-0677">Repeat</keyword>
<feature type="compositionally biased region" description="Basic residues" evidence="3">
    <location>
        <begin position="569"/>
        <end position="586"/>
    </location>
</feature>
<dbReference type="InterPro" id="IPR050666">
    <property type="entry name" value="ESRP"/>
</dbReference>
<protein>
    <recommendedName>
        <fullName evidence="6">RRM domain-containing protein</fullName>
    </recommendedName>
</protein>
<dbReference type="Proteomes" id="UP000008068">
    <property type="component" value="Unassembled WGS sequence"/>
</dbReference>
<dbReference type="AlphaFoldDB" id="G0PFM8"/>
<dbReference type="STRING" id="135651.G0PFM8"/>
<dbReference type="eggNOG" id="KOG4307">
    <property type="taxonomic scope" value="Eukaryota"/>
</dbReference>
<dbReference type="SUPFAM" id="SSF54928">
    <property type="entry name" value="RNA-binding domain, RBD"/>
    <property type="match status" value="2"/>
</dbReference>
<dbReference type="EMBL" id="GL380377">
    <property type="protein sequence ID" value="EGT54029.1"/>
    <property type="molecule type" value="Genomic_DNA"/>
</dbReference>
<evidence type="ECO:0000256" key="2">
    <source>
        <dbReference type="ARBA" id="ARBA00022884"/>
    </source>
</evidence>
<feature type="compositionally biased region" description="Polar residues" evidence="3">
    <location>
        <begin position="56"/>
        <end position="69"/>
    </location>
</feature>
<dbReference type="InterPro" id="IPR035979">
    <property type="entry name" value="RBD_domain_sf"/>
</dbReference>
<dbReference type="OrthoDB" id="2588702at2759"/>
<proteinExistence type="predicted"/>
<feature type="compositionally biased region" description="Basic and acidic residues" evidence="3">
    <location>
        <begin position="242"/>
        <end position="254"/>
    </location>
</feature>
<evidence type="ECO:0000256" key="3">
    <source>
        <dbReference type="SAM" id="MobiDB-lite"/>
    </source>
</evidence>
<dbReference type="HOGENOM" id="CLU_304878_0_0_1"/>
<dbReference type="GO" id="GO:0003723">
    <property type="term" value="F:RNA binding"/>
    <property type="evidence" value="ECO:0007669"/>
    <property type="project" value="UniProtKB-KW"/>
</dbReference>
<dbReference type="CDD" id="cd12254">
    <property type="entry name" value="RRM_hnRNPH_ESRPs_RBM12_like"/>
    <property type="match status" value="1"/>
</dbReference>
<feature type="region of interest" description="Disordered" evidence="3">
    <location>
        <begin position="503"/>
        <end position="594"/>
    </location>
</feature>
<feature type="compositionally biased region" description="Polar residues" evidence="3">
    <location>
        <begin position="185"/>
        <end position="217"/>
    </location>
</feature>
<reference evidence="5" key="1">
    <citation type="submission" date="2011-07" db="EMBL/GenBank/DDBJ databases">
        <authorList>
            <consortium name="Caenorhabditis brenneri Sequencing and Analysis Consortium"/>
            <person name="Wilson R.K."/>
        </authorList>
    </citation>
    <scope>NUCLEOTIDE SEQUENCE [LARGE SCALE GENOMIC DNA]</scope>
    <source>
        <strain evidence="5">PB2801</strain>
    </source>
</reference>
<dbReference type="PANTHER" id="PTHR13976">
    <property type="entry name" value="HETEROGENEOUS NUCLEAR RIBONUCLEOPROTEIN-RELATED"/>
    <property type="match status" value="1"/>
</dbReference>